<name>A0A1H1SXK9_9CELL</name>
<keyword evidence="2" id="KW-0472">Membrane</keyword>
<dbReference type="AlphaFoldDB" id="A0A1H1SXK9"/>
<protein>
    <submittedName>
        <fullName evidence="4">Uncharacterized conserved protein, DUF58 family, contains vWF domain</fullName>
    </submittedName>
</protein>
<dbReference type="InterPro" id="IPR002881">
    <property type="entry name" value="DUF58"/>
</dbReference>
<proteinExistence type="predicted"/>
<feature type="region of interest" description="Disordered" evidence="1">
    <location>
        <begin position="405"/>
        <end position="428"/>
    </location>
</feature>
<accession>A0A1H1SXK9</accession>
<keyword evidence="5" id="KW-1185">Reference proteome</keyword>
<evidence type="ECO:0000313" key="5">
    <source>
        <dbReference type="Proteomes" id="UP000185663"/>
    </source>
</evidence>
<gene>
    <name evidence="4" type="ORF">SAMN04489860_1748</name>
</gene>
<dbReference type="eggNOG" id="COG1721">
    <property type="taxonomic scope" value="Bacteria"/>
</dbReference>
<evidence type="ECO:0000313" key="4">
    <source>
        <dbReference type="EMBL" id="SDS52712.1"/>
    </source>
</evidence>
<dbReference type="EMBL" id="LT629776">
    <property type="protein sequence ID" value="SDS52712.1"/>
    <property type="molecule type" value="Genomic_DNA"/>
</dbReference>
<dbReference type="STRING" id="545619.SAMN04489860_1748"/>
<dbReference type="OrthoDB" id="9776116at2"/>
<feature type="domain" description="DUF58" evidence="3">
    <location>
        <begin position="192"/>
        <end position="363"/>
    </location>
</feature>
<dbReference type="RefSeq" id="WP_083372262.1">
    <property type="nucleotide sequence ID" value="NZ_LT629776.1"/>
</dbReference>
<dbReference type="Pfam" id="PF01882">
    <property type="entry name" value="DUF58"/>
    <property type="match status" value="1"/>
</dbReference>
<feature type="transmembrane region" description="Helical" evidence="2">
    <location>
        <begin position="12"/>
        <end position="29"/>
    </location>
</feature>
<dbReference type="Proteomes" id="UP000185663">
    <property type="component" value="Chromosome I"/>
</dbReference>
<evidence type="ECO:0000259" key="3">
    <source>
        <dbReference type="Pfam" id="PF01882"/>
    </source>
</evidence>
<reference evidence="4 5" key="1">
    <citation type="submission" date="2016-10" db="EMBL/GenBank/DDBJ databases">
        <authorList>
            <person name="de Groot N.N."/>
        </authorList>
    </citation>
    <scope>NUCLEOTIDE SEQUENCE [LARGE SCALE GENOMIC DNA]</scope>
    <source>
        <strain evidence="4 5">DSM 22126</strain>
    </source>
</reference>
<dbReference type="PANTHER" id="PTHR33608:SF14">
    <property type="entry name" value="POSSIBLE CONSERVED SECRETED PROTEIN"/>
    <property type="match status" value="1"/>
</dbReference>
<evidence type="ECO:0000256" key="2">
    <source>
        <dbReference type="SAM" id="Phobius"/>
    </source>
</evidence>
<organism evidence="4 5">
    <name type="scientific">Paraoerskovia marina</name>
    <dbReference type="NCBI Taxonomy" id="545619"/>
    <lineage>
        <taxon>Bacteria</taxon>
        <taxon>Bacillati</taxon>
        <taxon>Actinomycetota</taxon>
        <taxon>Actinomycetes</taxon>
        <taxon>Micrococcales</taxon>
        <taxon>Cellulomonadaceae</taxon>
        <taxon>Paraoerskovia</taxon>
    </lineage>
</organism>
<sequence length="428" mass="46009">MTEPGVWSATRYTVLSVSAGVVLMGLGLLRGAADVALLGLPVLLAGLWGLGSTPRTPGTVRLTKAPAAPGRVSAVLELTTPPGSDVVVARVAVPHHGTLEAVVHVPHERRLTLTAPTSRTGPHPPYRATTLALGPLGGRTDDPRTATGEPSLVLPAPTALRGIPVPHALRGLVGPHTARRGGDGTELRDIAPFTPGDRLRRIDWRATARRSPTLQTLYVRRTLATAEATVLLLVDSRDDLSPDPADSGMPTPTRREQGSLDHARDAAASVAAHALDRGDRVGLEELSRYRRPVPPGSGRRHRRRILHALAHTTAHGEAEPRRRAPHLPTGAYVYLFSTFMDDTALTHALTWRAAGHQVVAVDTLPRLSTDHLPPHVATAWRIIRLERANRLRTLARHDITVTAWAPDRDDAPPPATAQLQAAGRRRTR</sequence>
<keyword evidence="2" id="KW-1133">Transmembrane helix</keyword>
<feature type="region of interest" description="Disordered" evidence="1">
    <location>
        <begin position="237"/>
        <end position="260"/>
    </location>
</feature>
<dbReference type="PANTHER" id="PTHR33608">
    <property type="entry name" value="BLL2464 PROTEIN"/>
    <property type="match status" value="1"/>
</dbReference>
<keyword evidence="2" id="KW-0812">Transmembrane</keyword>
<evidence type="ECO:0000256" key="1">
    <source>
        <dbReference type="SAM" id="MobiDB-lite"/>
    </source>
</evidence>